<dbReference type="InterPro" id="IPR043827">
    <property type="entry name" value="DUF5804"/>
</dbReference>
<proteinExistence type="predicted"/>
<reference evidence="1" key="1">
    <citation type="journal article" date="2020" name="mSystems">
        <title>Genome- and Community-Level Interaction Insights into Carbon Utilization and Element Cycling Functions of Hydrothermarchaeota in Hydrothermal Sediment.</title>
        <authorList>
            <person name="Zhou Z."/>
            <person name="Liu Y."/>
            <person name="Xu W."/>
            <person name="Pan J."/>
            <person name="Luo Z.H."/>
            <person name="Li M."/>
        </authorList>
    </citation>
    <scope>NUCLEOTIDE SEQUENCE</scope>
    <source>
        <strain evidence="1">SpSt-1183</strain>
    </source>
</reference>
<evidence type="ECO:0000313" key="1">
    <source>
        <dbReference type="EMBL" id="HDS62554.1"/>
    </source>
</evidence>
<dbReference type="EMBL" id="DSBY01000006">
    <property type="protein sequence ID" value="HDS62554.1"/>
    <property type="molecule type" value="Genomic_DNA"/>
</dbReference>
<comment type="caution">
    <text evidence="1">The sequence shown here is derived from an EMBL/GenBank/DDBJ whole genome shotgun (WGS) entry which is preliminary data.</text>
</comment>
<protein>
    <submittedName>
        <fullName evidence="1">Uncharacterized protein</fullName>
    </submittedName>
</protein>
<accession>A0A831PN74</accession>
<dbReference type="AlphaFoldDB" id="A0A831PN74"/>
<name>A0A831PN74_9EURY</name>
<dbReference type="Proteomes" id="UP000885648">
    <property type="component" value="Unassembled WGS sequence"/>
</dbReference>
<dbReference type="Pfam" id="PF19120">
    <property type="entry name" value="DUF5804"/>
    <property type="match status" value="1"/>
</dbReference>
<sequence length="132" mass="14929">MLLILVQRDGTDLYTTLFSSETSREILRFYRPEKTLYGVSVRVISLGAALALAAELRWYLKRYVALALFEMAPGRCCTLACAHAIEQREVDPDRPPDRRLYIRFQEGRPVVTDGPGGDLEVWALPGETIGER</sequence>
<organism evidence="1">
    <name type="scientific">Methanofollis liminatans</name>
    <dbReference type="NCBI Taxonomy" id="2201"/>
    <lineage>
        <taxon>Archaea</taxon>
        <taxon>Methanobacteriati</taxon>
        <taxon>Methanobacteriota</taxon>
        <taxon>Stenosarchaea group</taxon>
        <taxon>Methanomicrobia</taxon>
        <taxon>Methanomicrobiales</taxon>
        <taxon>Methanomicrobiaceae</taxon>
        <taxon>Methanofollis</taxon>
    </lineage>
</organism>
<gene>
    <name evidence="1" type="ORF">ENN52_00160</name>
</gene>